<dbReference type="InterPro" id="IPR001296">
    <property type="entry name" value="Glyco_trans_1"/>
</dbReference>
<dbReference type="RefSeq" id="WP_181478242.1">
    <property type="nucleotide sequence ID" value="NZ_CP056697.1"/>
</dbReference>
<evidence type="ECO:0000313" key="6">
    <source>
        <dbReference type="Proteomes" id="UP000518474"/>
    </source>
</evidence>
<dbReference type="SUPFAM" id="SSF53756">
    <property type="entry name" value="UDP-Glycosyltransferase/glycogen phosphorylase"/>
    <property type="match status" value="1"/>
</dbReference>
<gene>
    <name evidence="5" type="primary">wcaL</name>
    <name evidence="5" type="ORF">HV245_01200</name>
</gene>
<dbReference type="PANTHER" id="PTHR12526:SF640">
    <property type="entry name" value="COLANIC ACID BIOSYNTHESIS GLYCOSYLTRANSFERASE WCAL-RELATED"/>
    <property type="match status" value="1"/>
</dbReference>
<dbReference type="InterPro" id="IPR023884">
    <property type="entry name" value="Colanic_acid_synth_WcaL"/>
</dbReference>
<evidence type="ECO:0000256" key="2">
    <source>
        <dbReference type="ARBA" id="ARBA00022676"/>
    </source>
</evidence>
<dbReference type="GO" id="GO:1901135">
    <property type="term" value="P:carbohydrate derivative metabolic process"/>
    <property type="evidence" value="ECO:0007669"/>
    <property type="project" value="UniProtKB-ARBA"/>
</dbReference>
<feature type="domain" description="Glycosyl transferase family 1" evidence="4">
    <location>
        <begin position="215"/>
        <end position="383"/>
    </location>
</feature>
<protein>
    <submittedName>
        <fullName evidence="5">Colanic acid biosynthesis glycosyltransferase WcaL</fullName>
        <ecNumber evidence="5">2.4.1.-</ecNumber>
    </submittedName>
</protein>
<sequence>MKVGFFLLKFPLSSETFVLNQITAFIDMGFEVEIVALQKGDTQNTHAAWTQYNLAAKTRWLQDEPQGKVAKLRHRASQTLRGIHRKNTWQALNIKRYGAESRNLILSAICGRVATPFHADVFIAHFGPAGVTAAKLRELGVIRGKIATIFHGIDISSREVLNHYTSEYQQLFRRGDLMLPISDLWAGRLQKMGCPREKIAVSRMGVDMTRFSPRPVKAPATPLEIISVARLTEKKGLHVAIEACRQLKEQGVAFRYRILGIGPWERRLRTLIEQYQLEDMVEMPGFKPSHEVKAMLDDADVFLLPSVTGADGDMEGIPVALMEAMAVGIPVVSTLHSGIPELVEADKSGWLVPENDARALAQRLAAFSQLDADKLAPVVKRAREKVEHDFNQQVINRELASLLQAL</sequence>
<comment type="caution">
    <text evidence="5">The sequence shown here is derived from an EMBL/GenBank/DDBJ whole genome shotgun (WGS) entry which is preliminary data.</text>
</comment>
<dbReference type="Pfam" id="PF00534">
    <property type="entry name" value="Glycos_transf_1"/>
    <property type="match status" value="1"/>
</dbReference>
<comment type="similarity">
    <text evidence="1">Belongs to the glycosyltransferase group 1 family. Glycosyltransferase 4 subfamily.</text>
</comment>
<evidence type="ECO:0000259" key="4">
    <source>
        <dbReference type="Pfam" id="PF00534"/>
    </source>
</evidence>
<dbReference type="PANTHER" id="PTHR12526">
    <property type="entry name" value="GLYCOSYLTRANSFERASE"/>
    <property type="match status" value="1"/>
</dbReference>
<organism evidence="5 6">
    <name type="scientific">Escherichia marmotae</name>
    <dbReference type="NCBI Taxonomy" id="1499973"/>
    <lineage>
        <taxon>Bacteria</taxon>
        <taxon>Pseudomonadati</taxon>
        <taxon>Pseudomonadota</taxon>
        <taxon>Gammaproteobacteria</taxon>
        <taxon>Enterobacterales</taxon>
        <taxon>Enterobacteriaceae</taxon>
        <taxon>Escherichia</taxon>
    </lineage>
</organism>
<dbReference type="NCBIfam" id="TIGR04005">
    <property type="entry name" value="wcaL"/>
    <property type="match status" value="1"/>
</dbReference>
<accession>A0A7W2XR17</accession>
<name>A0A7W2XR17_9ESCH</name>
<dbReference type="AlphaFoldDB" id="A0A7W2XR17"/>
<dbReference type="Gene3D" id="3.40.50.2000">
    <property type="entry name" value="Glycogen Phosphorylase B"/>
    <property type="match status" value="2"/>
</dbReference>
<keyword evidence="3 5" id="KW-0808">Transferase</keyword>
<keyword evidence="2 5" id="KW-0328">Glycosyltransferase</keyword>
<dbReference type="EMBL" id="JABXPT010000001">
    <property type="protein sequence ID" value="MBA7896817.1"/>
    <property type="molecule type" value="Genomic_DNA"/>
</dbReference>
<dbReference type="EC" id="2.4.1.-" evidence="5"/>
<evidence type="ECO:0000313" key="5">
    <source>
        <dbReference type="EMBL" id="MBA7896817.1"/>
    </source>
</evidence>
<proteinExistence type="inferred from homology"/>
<reference evidence="5 6" key="1">
    <citation type="submission" date="2020-06" db="EMBL/GenBank/DDBJ databases">
        <title>REHAB project genomes.</title>
        <authorList>
            <person name="Shaw L.P."/>
        </authorList>
    </citation>
    <scope>NUCLEOTIDE SEQUENCE [LARGE SCALE GENOMIC DNA]</scope>
    <source>
        <strain evidence="5 6">RHBSTW-00604</strain>
    </source>
</reference>
<evidence type="ECO:0000256" key="3">
    <source>
        <dbReference type="ARBA" id="ARBA00022679"/>
    </source>
</evidence>
<dbReference type="GO" id="GO:0016757">
    <property type="term" value="F:glycosyltransferase activity"/>
    <property type="evidence" value="ECO:0007669"/>
    <property type="project" value="UniProtKB-KW"/>
</dbReference>
<dbReference type="Proteomes" id="UP000518474">
    <property type="component" value="Unassembled WGS sequence"/>
</dbReference>
<evidence type="ECO:0000256" key="1">
    <source>
        <dbReference type="ARBA" id="ARBA00009481"/>
    </source>
</evidence>